<dbReference type="AlphaFoldDB" id="A0A0A8Y7T9"/>
<proteinExistence type="predicted"/>
<evidence type="ECO:0000313" key="1">
    <source>
        <dbReference type="EMBL" id="JAD21248.1"/>
    </source>
</evidence>
<reference evidence="1" key="2">
    <citation type="journal article" date="2015" name="Data Brief">
        <title>Shoot transcriptome of the giant reed, Arundo donax.</title>
        <authorList>
            <person name="Barrero R.A."/>
            <person name="Guerrero F.D."/>
            <person name="Moolhuijzen P."/>
            <person name="Goolsby J.A."/>
            <person name="Tidwell J."/>
            <person name="Bellgard S.E."/>
            <person name="Bellgard M.I."/>
        </authorList>
    </citation>
    <scope>NUCLEOTIDE SEQUENCE</scope>
    <source>
        <tissue evidence="1">Shoot tissue taken approximately 20 cm above the soil surface</tissue>
    </source>
</reference>
<name>A0A0A8Y7T9_ARUDO</name>
<dbReference type="EMBL" id="GBRH01276647">
    <property type="protein sequence ID" value="JAD21248.1"/>
    <property type="molecule type" value="Transcribed_RNA"/>
</dbReference>
<protein>
    <submittedName>
        <fullName evidence="1">Uncharacterized protein</fullName>
    </submittedName>
</protein>
<organism evidence="1">
    <name type="scientific">Arundo donax</name>
    <name type="common">Giant reed</name>
    <name type="synonym">Donax arundinaceus</name>
    <dbReference type="NCBI Taxonomy" id="35708"/>
    <lineage>
        <taxon>Eukaryota</taxon>
        <taxon>Viridiplantae</taxon>
        <taxon>Streptophyta</taxon>
        <taxon>Embryophyta</taxon>
        <taxon>Tracheophyta</taxon>
        <taxon>Spermatophyta</taxon>
        <taxon>Magnoliopsida</taxon>
        <taxon>Liliopsida</taxon>
        <taxon>Poales</taxon>
        <taxon>Poaceae</taxon>
        <taxon>PACMAD clade</taxon>
        <taxon>Arundinoideae</taxon>
        <taxon>Arundineae</taxon>
        <taxon>Arundo</taxon>
    </lineage>
</organism>
<sequence>MVEMLASKSNGSRYFRYWLELRKKDHVLSREIQGTFSHS</sequence>
<reference evidence="1" key="1">
    <citation type="submission" date="2014-09" db="EMBL/GenBank/DDBJ databases">
        <authorList>
            <person name="Magalhaes I.L.F."/>
            <person name="Oliveira U."/>
            <person name="Santos F.R."/>
            <person name="Vidigal T.H.D.A."/>
            <person name="Brescovit A.D."/>
            <person name="Santos A.J."/>
        </authorList>
    </citation>
    <scope>NUCLEOTIDE SEQUENCE</scope>
    <source>
        <tissue evidence="1">Shoot tissue taken approximately 20 cm above the soil surface</tissue>
    </source>
</reference>
<accession>A0A0A8Y7T9</accession>